<evidence type="ECO:0000256" key="3">
    <source>
        <dbReference type="ARBA" id="ARBA00022692"/>
    </source>
</evidence>
<dbReference type="GO" id="GO:0006612">
    <property type="term" value="P:protein targeting to membrane"/>
    <property type="evidence" value="ECO:0007669"/>
    <property type="project" value="TreeGrafter"/>
</dbReference>
<protein>
    <recommendedName>
        <fullName evidence="7">Palmitoyltransferase</fullName>
        <ecNumber evidence="7">2.3.1.225</ecNumber>
    </recommendedName>
</protein>
<sequence length="258" mass="30007">MKLRLHFVVDPMGWLCISVGIWLYNSVFIPKLVLLPHYNEGHIPWAIVVCYYVASALCVVALFRASTADPGRLPVDPHIPHSEREHWELCNKCNLMRPKRSHHCSRCGHCVRRMDHHCPWINNCVGEDNHWLFLQLCFYTQVLSLFTVVLDFCQYYYFEPLSELDQFTTRHELALLRVSALMGVVMFGGMTSLFYTQVTEDLLSCFMTCFLYGSKRSWQWALAEVCGTRWKLLWLIPPTKHEPPPFATTPEPPCRPAE</sequence>
<evidence type="ECO:0000256" key="7">
    <source>
        <dbReference type="RuleBase" id="RU079119"/>
    </source>
</evidence>
<dbReference type="GO" id="GO:0019706">
    <property type="term" value="F:protein-cysteine S-palmitoyltransferase activity"/>
    <property type="evidence" value="ECO:0007669"/>
    <property type="project" value="UniProtKB-EC"/>
</dbReference>
<evidence type="ECO:0000313" key="10">
    <source>
        <dbReference type="Proteomes" id="UP000261600"/>
    </source>
</evidence>
<keyword evidence="10" id="KW-1185">Reference proteome</keyword>
<dbReference type="InterPro" id="IPR039859">
    <property type="entry name" value="PFA4/ZDH16/20/ERF2-like"/>
</dbReference>
<keyword evidence="5 7" id="KW-0472">Membrane</keyword>
<evidence type="ECO:0000256" key="4">
    <source>
        <dbReference type="ARBA" id="ARBA00022989"/>
    </source>
</evidence>
<keyword evidence="6 7" id="KW-0012">Acyltransferase</keyword>
<feature type="transmembrane region" description="Helical" evidence="7">
    <location>
        <begin position="42"/>
        <end position="63"/>
    </location>
</feature>
<evidence type="ECO:0000256" key="2">
    <source>
        <dbReference type="ARBA" id="ARBA00022679"/>
    </source>
</evidence>
<dbReference type="AlphaFoldDB" id="A0A3Q3JZ30"/>
<dbReference type="GO" id="GO:0016020">
    <property type="term" value="C:membrane"/>
    <property type="evidence" value="ECO:0007669"/>
    <property type="project" value="UniProtKB-SubCell"/>
</dbReference>
<accession>A0A3Q3JZ30</accession>
<comment type="similarity">
    <text evidence="7">Belongs to the DHHC palmitoyltransferase family.</text>
</comment>
<dbReference type="PANTHER" id="PTHR22883:SF11">
    <property type="entry name" value="PALMITOYLTRANSFERASE ZDHHC21"/>
    <property type="match status" value="1"/>
</dbReference>
<feature type="transmembrane region" description="Helical" evidence="7">
    <location>
        <begin position="136"/>
        <end position="158"/>
    </location>
</feature>
<evidence type="ECO:0000313" key="9">
    <source>
        <dbReference type="Ensembl" id="ENSMALP00000026303.1"/>
    </source>
</evidence>
<dbReference type="Pfam" id="PF01529">
    <property type="entry name" value="DHHC"/>
    <property type="match status" value="1"/>
</dbReference>
<reference evidence="9" key="2">
    <citation type="submission" date="2025-09" db="UniProtKB">
        <authorList>
            <consortium name="Ensembl"/>
        </authorList>
    </citation>
    <scope>IDENTIFICATION</scope>
</reference>
<comment type="subcellular location">
    <subcellularLocation>
        <location evidence="1">Membrane</location>
        <topology evidence="1">Multi-pass membrane protein</topology>
    </subcellularLocation>
</comment>
<proteinExistence type="inferred from homology"/>
<keyword evidence="3 7" id="KW-0812">Transmembrane</keyword>
<dbReference type="InterPro" id="IPR001594">
    <property type="entry name" value="Palmitoyltrfase_DHHC"/>
</dbReference>
<comment type="domain">
    <text evidence="7">The DHHC domain is required for palmitoyltransferase activity.</text>
</comment>
<dbReference type="Ensembl" id="ENSMALT00000026784.1">
    <property type="protein sequence ID" value="ENSMALP00000026303.1"/>
    <property type="gene ID" value="ENSMALG00000018245.1"/>
</dbReference>
<dbReference type="Proteomes" id="UP000261600">
    <property type="component" value="Unplaced"/>
</dbReference>
<dbReference type="PROSITE" id="PS50216">
    <property type="entry name" value="DHHC"/>
    <property type="match status" value="1"/>
</dbReference>
<feature type="transmembrane region" description="Helical" evidence="7">
    <location>
        <begin position="178"/>
        <end position="198"/>
    </location>
</feature>
<keyword evidence="2 7" id="KW-0808">Transferase</keyword>
<evidence type="ECO:0000259" key="8">
    <source>
        <dbReference type="Pfam" id="PF01529"/>
    </source>
</evidence>
<evidence type="ECO:0000256" key="6">
    <source>
        <dbReference type="ARBA" id="ARBA00023315"/>
    </source>
</evidence>
<dbReference type="PANTHER" id="PTHR22883">
    <property type="entry name" value="ZINC FINGER DHHC DOMAIN CONTAINING PROTEIN"/>
    <property type="match status" value="1"/>
</dbReference>
<reference evidence="9" key="1">
    <citation type="submission" date="2025-08" db="UniProtKB">
        <authorList>
            <consortium name="Ensembl"/>
        </authorList>
    </citation>
    <scope>IDENTIFICATION</scope>
</reference>
<name>A0A3Q3JZ30_MONAL</name>
<feature type="domain" description="Palmitoyltransferase DHHC" evidence="8">
    <location>
        <begin position="86"/>
        <end position="196"/>
    </location>
</feature>
<dbReference type="GO" id="GO:0005783">
    <property type="term" value="C:endoplasmic reticulum"/>
    <property type="evidence" value="ECO:0007669"/>
    <property type="project" value="TreeGrafter"/>
</dbReference>
<dbReference type="EC" id="2.3.1.225" evidence="7"/>
<organism evidence="9 10">
    <name type="scientific">Monopterus albus</name>
    <name type="common">Swamp eel</name>
    <dbReference type="NCBI Taxonomy" id="43700"/>
    <lineage>
        <taxon>Eukaryota</taxon>
        <taxon>Metazoa</taxon>
        <taxon>Chordata</taxon>
        <taxon>Craniata</taxon>
        <taxon>Vertebrata</taxon>
        <taxon>Euteleostomi</taxon>
        <taxon>Actinopterygii</taxon>
        <taxon>Neopterygii</taxon>
        <taxon>Teleostei</taxon>
        <taxon>Neoteleostei</taxon>
        <taxon>Acanthomorphata</taxon>
        <taxon>Anabantaria</taxon>
        <taxon>Synbranchiformes</taxon>
        <taxon>Synbranchidae</taxon>
        <taxon>Monopterus</taxon>
    </lineage>
</organism>
<dbReference type="GO" id="GO:0005794">
    <property type="term" value="C:Golgi apparatus"/>
    <property type="evidence" value="ECO:0007669"/>
    <property type="project" value="TreeGrafter"/>
</dbReference>
<evidence type="ECO:0000256" key="5">
    <source>
        <dbReference type="ARBA" id="ARBA00023136"/>
    </source>
</evidence>
<keyword evidence="4 7" id="KW-1133">Transmembrane helix</keyword>
<evidence type="ECO:0000256" key="1">
    <source>
        <dbReference type="ARBA" id="ARBA00004141"/>
    </source>
</evidence>
<comment type="catalytic activity">
    <reaction evidence="7">
        <text>L-cysteinyl-[protein] + hexadecanoyl-CoA = S-hexadecanoyl-L-cysteinyl-[protein] + CoA</text>
        <dbReference type="Rhea" id="RHEA:36683"/>
        <dbReference type="Rhea" id="RHEA-COMP:10131"/>
        <dbReference type="Rhea" id="RHEA-COMP:11032"/>
        <dbReference type="ChEBI" id="CHEBI:29950"/>
        <dbReference type="ChEBI" id="CHEBI:57287"/>
        <dbReference type="ChEBI" id="CHEBI:57379"/>
        <dbReference type="ChEBI" id="CHEBI:74151"/>
        <dbReference type="EC" id="2.3.1.225"/>
    </reaction>
</comment>
<feature type="transmembrane region" description="Helical" evidence="7">
    <location>
        <begin position="12"/>
        <end position="30"/>
    </location>
</feature>